<keyword evidence="1" id="KW-0862">Zinc</keyword>
<dbReference type="PANTHER" id="PTHR47171:SF6">
    <property type="entry name" value="SPECIFIC TRANSCRIPTION FACTOR, PUTATIVE (AFU_ORTHOLOGUE AFUA_2G06130)-RELATED"/>
    <property type="match status" value="1"/>
</dbReference>
<accession>A0A8H4LEC1</accession>
<feature type="compositionally biased region" description="Basic and acidic residues" evidence="5">
    <location>
        <begin position="305"/>
        <end position="314"/>
    </location>
</feature>
<feature type="region of interest" description="Disordered" evidence="5">
    <location>
        <begin position="301"/>
        <end position="356"/>
    </location>
</feature>
<dbReference type="GO" id="GO:0003677">
    <property type="term" value="F:DNA binding"/>
    <property type="evidence" value="ECO:0007669"/>
    <property type="project" value="UniProtKB-KW"/>
</dbReference>
<keyword evidence="2" id="KW-0805">Transcription regulation</keyword>
<feature type="compositionally biased region" description="Polar residues" evidence="5">
    <location>
        <begin position="319"/>
        <end position="341"/>
    </location>
</feature>
<dbReference type="InterPro" id="IPR052073">
    <property type="entry name" value="Amide_Lactam_Regulators"/>
</dbReference>
<evidence type="ECO:0000256" key="3">
    <source>
        <dbReference type="ARBA" id="ARBA00023125"/>
    </source>
</evidence>
<evidence type="ECO:0000256" key="4">
    <source>
        <dbReference type="ARBA" id="ARBA00023163"/>
    </source>
</evidence>
<name>A0A8H4LEC1_9HYPO</name>
<comment type="caution">
    <text evidence="6">The sequence shown here is derived from an EMBL/GenBank/DDBJ whole genome shotgun (WGS) entry which is preliminary data.</text>
</comment>
<dbReference type="AlphaFoldDB" id="A0A8H4LEC1"/>
<dbReference type="CDD" id="cd12148">
    <property type="entry name" value="fungal_TF_MHR"/>
    <property type="match status" value="1"/>
</dbReference>
<dbReference type="OrthoDB" id="10031947at2759"/>
<protein>
    <submittedName>
        <fullName evidence="6">Fungal specific transcription factor domain-containing</fullName>
    </submittedName>
</protein>
<dbReference type="PANTHER" id="PTHR47171">
    <property type="entry name" value="FARA-RELATED"/>
    <property type="match status" value="1"/>
</dbReference>
<evidence type="ECO:0000313" key="7">
    <source>
        <dbReference type="Proteomes" id="UP000554235"/>
    </source>
</evidence>
<evidence type="ECO:0000313" key="6">
    <source>
        <dbReference type="EMBL" id="KAF4467226.1"/>
    </source>
</evidence>
<keyword evidence="7" id="KW-1185">Reference proteome</keyword>
<dbReference type="Proteomes" id="UP000554235">
    <property type="component" value="Unassembled WGS sequence"/>
</dbReference>
<sequence>MDAGSVFRDLSNGQSSIFLVRAICLVICKAKQASSFLRLTEDGSLLNHMDFASKLLDGLDAAIKADLEPDRVTKIQILTLMHLHNDGQYGVDRSSSYLSQAISEAWALPLHHKVHGNPDQEQWDYLWWSLRNFDRLNKPIMGAAPFIIDDTDISIKRIASKRGNYRSQLMGVALVLGDLMATATRVYKASSKATVDDCHEFPSLKDLASDTGRLSSADGVISLVSNGRHGSLPPLPLVPYATSMATTVMYRALRDGVRDMHTACQDLHLCCDALDALSERWTSARGIAKLASRLWKSAKSATNHQCRDNSEPLRRAHSRQSVQSSPSWEIATASDTDPNSPHQDHRASDTNGPIMPTPVSFYTDQSICAGHPTDNLQHYSGQFVDPWFGINTSWSQLNGAFDDLFDYGMSDVFRDPATWEFLQIGHQTTFGGHYAEE</sequence>
<reference evidence="6 7" key="1">
    <citation type="submission" date="2020-01" db="EMBL/GenBank/DDBJ databases">
        <title>Identification and distribution of gene clusters putatively required for synthesis of sphingolipid metabolism inhibitors in phylogenetically diverse species of the filamentous fungus Fusarium.</title>
        <authorList>
            <person name="Kim H.-S."/>
            <person name="Busman M."/>
            <person name="Brown D.W."/>
            <person name="Divon H."/>
            <person name="Uhlig S."/>
            <person name="Proctor R.H."/>
        </authorList>
    </citation>
    <scope>NUCLEOTIDE SEQUENCE [LARGE SCALE GENOMIC DNA]</scope>
    <source>
        <strain evidence="6 7">NRRL 20459</strain>
    </source>
</reference>
<evidence type="ECO:0000256" key="1">
    <source>
        <dbReference type="ARBA" id="ARBA00022833"/>
    </source>
</evidence>
<keyword evidence="4" id="KW-0804">Transcription</keyword>
<keyword evidence="3" id="KW-0238">DNA-binding</keyword>
<evidence type="ECO:0000256" key="5">
    <source>
        <dbReference type="SAM" id="MobiDB-lite"/>
    </source>
</evidence>
<evidence type="ECO:0000256" key="2">
    <source>
        <dbReference type="ARBA" id="ARBA00023015"/>
    </source>
</evidence>
<gene>
    <name evidence="6" type="ORF">FALBO_5911</name>
</gene>
<proteinExistence type="predicted"/>
<organism evidence="6 7">
    <name type="scientific">Fusarium albosuccineum</name>
    <dbReference type="NCBI Taxonomy" id="1237068"/>
    <lineage>
        <taxon>Eukaryota</taxon>
        <taxon>Fungi</taxon>
        <taxon>Dikarya</taxon>
        <taxon>Ascomycota</taxon>
        <taxon>Pezizomycotina</taxon>
        <taxon>Sordariomycetes</taxon>
        <taxon>Hypocreomycetidae</taxon>
        <taxon>Hypocreales</taxon>
        <taxon>Nectriaceae</taxon>
        <taxon>Fusarium</taxon>
        <taxon>Fusarium decemcellulare species complex</taxon>
    </lineage>
</organism>
<dbReference type="EMBL" id="JAADYS010000773">
    <property type="protein sequence ID" value="KAF4467226.1"/>
    <property type="molecule type" value="Genomic_DNA"/>
</dbReference>